<evidence type="ECO:0000313" key="2">
    <source>
        <dbReference type="EMBL" id="EER41991.1"/>
    </source>
</evidence>
<accession>C6HBQ1</accession>
<proteinExistence type="predicted"/>
<organism evidence="2 3">
    <name type="scientific">Ajellomyces capsulatus (strain H143)</name>
    <name type="common">Darling's disease fungus</name>
    <name type="synonym">Histoplasma capsulatum</name>
    <dbReference type="NCBI Taxonomy" id="544712"/>
    <lineage>
        <taxon>Eukaryota</taxon>
        <taxon>Fungi</taxon>
        <taxon>Dikarya</taxon>
        <taxon>Ascomycota</taxon>
        <taxon>Pezizomycotina</taxon>
        <taxon>Eurotiomycetes</taxon>
        <taxon>Eurotiomycetidae</taxon>
        <taxon>Onygenales</taxon>
        <taxon>Ajellomycetaceae</taxon>
        <taxon>Histoplasma</taxon>
    </lineage>
</organism>
<reference evidence="3" key="1">
    <citation type="submission" date="2009-05" db="EMBL/GenBank/DDBJ databases">
        <title>The genome sequence of Ajellomyces capsulatus strain H143.</title>
        <authorList>
            <person name="Champion M."/>
            <person name="Cuomo C.A."/>
            <person name="Ma L.-J."/>
            <person name="Henn M.R."/>
            <person name="Sil A."/>
            <person name="Goldman B."/>
            <person name="Young S.K."/>
            <person name="Kodira C.D."/>
            <person name="Zeng Q."/>
            <person name="Koehrsen M."/>
            <person name="Alvarado L."/>
            <person name="Berlin A.M."/>
            <person name="Borenstein D."/>
            <person name="Chen Z."/>
            <person name="Engels R."/>
            <person name="Freedman E."/>
            <person name="Gellesch M."/>
            <person name="Goldberg J."/>
            <person name="Griggs A."/>
            <person name="Gujja S."/>
            <person name="Heiman D.I."/>
            <person name="Hepburn T.A."/>
            <person name="Howarth C."/>
            <person name="Jen D."/>
            <person name="Larson L."/>
            <person name="Lewis B."/>
            <person name="Mehta T."/>
            <person name="Park D."/>
            <person name="Pearson M."/>
            <person name="Roberts A."/>
            <person name="Saif S."/>
            <person name="Shea T.D."/>
            <person name="Shenoy N."/>
            <person name="Sisk P."/>
            <person name="Stolte C."/>
            <person name="Sykes S."/>
            <person name="Walk T."/>
            <person name="White J."/>
            <person name="Yandava C."/>
            <person name="Klein B."/>
            <person name="McEwen J.G."/>
            <person name="Puccia R."/>
            <person name="Goldman G.H."/>
            <person name="Felipe M.S."/>
            <person name="Nino-Vega G."/>
            <person name="San-Blas G."/>
            <person name="Taylor J.W."/>
            <person name="Mendoza L."/>
            <person name="Galagan J.E."/>
            <person name="Nusbaum C."/>
            <person name="Birren B.W."/>
        </authorList>
    </citation>
    <scope>NUCLEOTIDE SEQUENCE [LARGE SCALE GENOMIC DNA]</scope>
    <source>
        <strain evidence="3">H143</strain>
    </source>
</reference>
<dbReference type="STRING" id="544712.C6HBQ1"/>
<dbReference type="AlphaFoldDB" id="C6HBQ1"/>
<dbReference type="Proteomes" id="UP000002624">
    <property type="component" value="Unassembled WGS sequence"/>
</dbReference>
<protein>
    <submittedName>
        <fullName evidence="2">Uncharacterized protein</fullName>
    </submittedName>
</protein>
<evidence type="ECO:0000313" key="3">
    <source>
        <dbReference type="Proteomes" id="UP000002624"/>
    </source>
</evidence>
<dbReference type="HOGENOM" id="CLU_2132838_0_0_1"/>
<dbReference type="EMBL" id="GG692422">
    <property type="protein sequence ID" value="EER41991.1"/>
    <property type="molecule type" value="Genomic_DNA"/>
</dbReference>
<sequence length="113" mass="12087">MLYSTPLACMWGMSLFFGWLGFSIARKMDAGYVVEDTFSKTVKVTVIRAGERWVPWLGIGAVVERAPPRSAASTPTAPRSASTTAQPTARAPSPSSAIGSSTPARFNRVLSVH</sequence>
<evidence type="ECO:0000256" key="1">
    <source>
        <dbReference type="SAM" id="MobiDB-lite"/>
    </source>
</evidence>
<name>C6HBQ1_AJECH</name>
<feature type="region of interest" description="Disordered" evidence="1">
    <location>
        <begin position="67"/>
        <end position="113"/>
    </location>
</feature>
<dbReference type="VEuPathDB" id="FungiDB:HCDG_03450"/>
<feature type="compositionally biased region" description="Low complexity" evidence="1">
    <location>
        <begin position="68"/>
        <end position="97"/>
    </location>
</feature>
<gene>
    <name evidence="2" type="ORF">HCDG_03450</name>
</gene>